<keyword evidence="4 6" id="KW-1133">Transmembrane helix</keyword>
<comment type="caution">
    <text evidence="7">The sequence shown here is derived from an EMBL/GenBank/DDBJ whole genome shotgun (WGS) entry which is preliminary data.</text>
</comment>
<dbReference type="Proteomes" id="UP000678317">
    <property type="component" value="Unassembled WGS sequence"/>
</dbReference>
<keyword evidence="5 6" id="KW-0472">Membrane</keyword>
<evidence type="ECO:0000256" key="5">
    <source>
        <dbReference type="ARBA" id="ARBA00023136"/>
    </source>
</evidence>
<evidence type="ECO:0000256" key="6">
    <source>
        <dbReference type="SAM" id="Phobius"/>
    </source>
</evidence>
<organism evidence="7 8">
    <name type="scientific">Cellulomonas fengjieae</name>
    <dbReference type="NCBI Taxonomy" id="2819978"/>
    <lineage>
        <taxon>Bacteria</taxon>
        <taxon>Bacillati</taxon>
        <taxon>Actinomycetota</taxon>
        <taxon>Actinomycetes</taxon>
        <taxon>Micrococcales</taxon>
        <taxon>Cellulomonadaceae</taxon>
        <taxon>Cellulomonas</taxon>
    </lineage>
</organism>
<dbReference type="Pfam" id="PF02653">
    <property type="entry name" value="BPD_transp_2"/>
    <property type="match status" value="1"/>
</dbReference>
<evidence type="ECO:0000313" key="8">
    <source>
        <dbReference type="Proteomes" id="UP000678317"/>
    </source>
</evidence>
<protein>
    <submittedName>
        <fullName evidence="7">ABC transporter permease</fullName>
    </submittedName>
</protein>
<feature type="transmembrane region" description="Helical" evidence="6">
    <location>
        <begin position="228"/>
        <end position="249"/>
    </location>
</feature>
<name>A0ABS3SJU4_9CELL</name>
<feature type="transmembrane region" description="Helical" evidence="6">
    <location>
        <begin position="112"/>
        <end position="132"/>
    </location>
</feature>
<dbReference type="CDD" id="cd06579">
    <property type="entry name" value="TM_PBP1_transp_AraH_like"/>
    <property type="match status" value="1"/>
</dbReference>
<feature type="transmembrane region" description="Helical" evidence="6">
    <location>
        <begin position="285"/>
        <end position="307"/>
    </location>
</feature>
<keyword evidence="3 6" id="KW-0812">Transmembrane</keyword>
<gene>
    <name evidence="7" type="ORF">J4035_11360</name>
</gene>
<dbReference type="EMBL" id="JAGFBM010000006">
    <property type="protein sequence ID" value="MBO3085235.1"/>
    <property type="molecule type" value="Genomic_DNA"/>
</dbReference>
<keyword evidence="8" id="KW-1185">Reference proteome</keyword>
<feature type="transmembrane region" description="Helical" evidence="6">
    <location>
        <begin position="61"/>
        <end position="81"/>
    </location>
</feature>
<accession>A0ABS3SJU4</accession>
<evidence type="ECO:0000256" key="3">
    <source>
        <dbReference type="ARBA" id="ARBA00022692"/>
    </source>
</evidence>
<dbReference type="RefSeq" id="WP_208210385.1">
    <property type="nucleotide sequence ID" value="NZ_CP074404.1"/>
</dbReference>
<proteinExistence type="predicted"/>
<reference evidence="7 8" key="1">
    <citation type="submission" date="2021-03" db="EMBL/GenBank/DDBJ databases">
        <title>novel species in genus Cellulomonas.</title>
        <authorList>
            <person name="Zhang G."/>
        </authorList>
    </citation>
    <scope>NUCLEOTIDE SEQUENCE [LARGE SCALE GENOMIC DNA]</scope>
    <source>
        <strain evidence="8">zg-ZUI188</strain>
    </source>
</reference>
<feature type="transmembrane region" description="Helical" evidence="6">
    <location>
        <begin position="139"/>
        <end position="156"/>
    </location>
</feature>
<sequence length="340" mass="34289">MTTTAAPPASTTHARPEGRIARAVRTVGVQNLSLVAAIIVLVVAIGSQNSAFFLASNLKTIGMAVTISGLLALVQTVVIIMGGIDLSVGSVAGLASVTSAMVFMNAGAPASIAAALAVGAVCGLISGCIVVFGRVTPMIATLAALIAYKGVAQLVSNGRAQGYTGADSFYVFLARGTLLGVPTLIWVLVLVAALIHVMLSYTRMGRNIYAVGGNDTAARLSGVNINRYILGVFVLSGTIAALAGILITARTGSGQPVSGSEGLEFQSITAAALGGVALRGGKGSIGGTILAVILLGILLNGMSLLGVNPFWQNVAQGTLLVAAVVIQQVRNGERRVGLPK</sequence>
<dbReference type="PANTHER" id="PTHR32196">
    <property type="entry name" value="ABC TRANSPORTER PERMEASE PROTEIN YPHD-RELATED-RELATED"/>
    <property type="match status" value="1"/>
</dbReference>
<comment type="subcellular location">
    <subcellularLocation>
        <location evidence="1">Cell membrane</location>
        <topology evidence="1">Multi-pass membrane protein</topology>
    </subcellularLocation>
</comment>
<evidence type="ECO:0000313" key="7">
    <source>
        <dbReference type="EMBL" id="MBO3085235.1"/>
    </source>
</evidence>
<feature type="transmembrane region" description="Helical" evidence="6">
    <location>
        <begin position="176"/>
        <end position="199"/>
    </location>
</feature>
<evidence type="ECO:0000256" key="4">
    <source>
        <dbReference type="ARBA" id="ARBA00022989"/>
    </source>
</evidence>
<feature type="transmembrane region" description="Helical" evidence="6">
    <location>
        <begin position="32"/>
        <end position="55"/>
    </location>
</feature>
<evidence type="ECO:0000256" key="2">
    <source>
        <dbReference type="ARBA" id="ARBA00022475"/>
    </source>
</evidence>
<dbReference type="InterPro" id="IPR001851">
    <property type="entry name" value="ABC_transp_permease"/>
</dbReference>
<dbReference type="PANTHER" id="PTHR32196:SF72">
    <property type="entry name" value="RIBOSE IMPORT PERMEASE PROTEIN RBSC"/>
    <property type="match status" value="1"/>
</dbReference>
<keyword evidence="2" id="KW-1003">Cell membrane</keyword>
<evidence type="ECO:0000256" key="1">
    <source>
        <dbReference type="ARBA" id="ARBA00004651"/>
    </source>
</evidence>